<keyword evidence="5" id="KW-0963">Cytoplasm</keyword>
<dbReference type="SMART" id="SM00538">
    <property type="entry name" value="POP4"/>
    <property type="match status" value="1"/>
</dbReference>
<gene>
    <name evidence="11" type="ORF">H0235_018026</name>
</gene>
<dbReference type="InterPro" id="IPR016848">
    <property type="entry name" value="RNase_P/MRP_Rpp29-subunit"/>
</dbReference>
<dbReference type="GO" id="GO:0006364">
    <property type="term" value="P:rRNA processing"/>
    <property type="evidence" value="ECO:0007669"/>
    <property type="project" value="TreeGrafter"/>
</dbReference>
<dbReference type="GO" id="GO:0001682">
    <property type="term" value="P:tRNA 5'-leader removal"/>
    <property type="evidence" value="ECO:0007669"/>
    <property type="project" value="InterPro"/>
</dbReference>
<dbReference type="PANTHER" id="PTHR13348:SF0">
    <property type="entry name" value="RIBONUCLEASE P PROTEIN SUBUNIT P29"/>
    <property type="match status" value="1"/>
</dbReference>
<accession>A0A834JKC3</accession>
<dbReference type="InterPro" id="IPR023538">
    <property type="entry name" value="RNP1"/>
</dbReference>
<dbReference type="GO" id="GO:0030677">
    <property type="term" value="C:ribonuclease P complex"/>
    <property type="evidence" value="ECO:0007669"/>
    <property type="project" value="InterPro"/>
</dbReference>
<dbReference type="Proteomes" id="UP000600918">
    <property type="component" value="Unassembled WGS sequence"/>
</dbReference>
<comment type="caution">
    <text evidence="11">The sequence shown here is derived from an EMBL/GenBank/DDBJ whole genome shotgun (WGS) entry which is preliminary data.</text>
</comment>
<evidence type="ECO:0000256" key="5">
    <source>
        <dbReference type="ARBA" id="ARBA00022490"/>
    </source>
</evidence>
<evidence type="ECO:0000256" key="7">
    <source>
        <dbReference type="ARBA" id="ARBA00022722"/>
    </source>
</evidence>
<keyword evidence="12" id="KW-1185">Reference proteome</keyword>
<evidence type="ECO:0000256" key="4">
    <source>
        <dbReference type="ARBA" id="ARBA00016225"/>
    </source>
</evidence>
<proteinExistence type="inferred from homology"/>
<keyword evidence="8" id="KW-0255">Endonuclease</keyword>
<evidence type="ECO:0000256" key="2">
    <source>
        <dbReference type="ARBA" id="ARBA00004123"/>
    </source>
</evidence>
<dbReference type="InterPro" id="IPR023534">
    <property type="entry name" value="Rof/RNase_P-like"/>
</dbReference>
<reference evidence="11" key="1">
    <citation type="journal article" date="2020" name="G3 (Bethesda)">
        <title>High-Quality Assemblies for Three Invasive Social Wasps from the &lt;i&gt;Vespula&lt;/i&gt; Genus.</title>
        <authorList>
            <person name="Harrop T.W.R."/>
            <person name="Guhlin J."/>
            <person name="McLaughlin G.M."/>
            <person name="Permina E."/>
            <person name="Stockwell P."/>
            <person name="Gilligan J."/>
            <person name="Le Lec M.F."/>
            <person name="Gruber M.A.M."/>
            <person name="Quinn O."/>
            <person name="Lovegrove M."/>
            <person name="Duncan E.J."/>
            <person name="Remnant E.J."/>
            <person name="Van Eeckhoven J."/>
            <person name="Graham B."/>
            <person name="Knapp R.A."/>
            <person name="Langford K.W."/>
            <person name="Kronenberg Z."/>
            <person name="Press M.O."/>
            <person name="Eacker S.M."/>
            <person name="Wilson-Rankin E.E."/>
            <person name="Purcell J."/>
            <person name="Lester P.J."/>
            <person name="Dearden P.K."/>
        </authorList>
    </citation>
    <scope>NUCLEOTIDE SEQUENCE</scope>
    <source>
        <strain evidence="11">Volc-1</strain>
    </source>
</reference>
<evidence type="ECO:0000256" key="8">
    <source>
        <dbReference type="ARBA" id="ARBA00022759"/>
    </source>
</evidence>
<dbReference type="SUPFAM" id="SSF101744">
    <property type="entry name" value="Rof/RNase P subunit-like"/>
    <property type="match status" value="1"/>
</dbReference>
<dbReference type="Pfam" id="PF01868">
    <property type="entry name" value="RNase_P-MRP_p29"/>
    <property type="match status" value="1"/>
</dbReference>
<evidence type="ECO:0000256" key="1">
    <source>
        <dbReference type="ARBA" id="ARBA00002435"/>
    </source>
</evidence>
<dbReference type="InterPro" id="IPR002730">
    <property type="entry name" value="Rpp29/RNP1"/>
</dbReference>
<dbReference type="OrthoDB" id="124041at2759"/>
<dbReference type="HAMAP" id="MF_00754">
    <property type="entry name" value="RNase_P_1"/>
    <property type="match status" value="1"/>
</dbReference>
<evidence type="ECO:0000256" key="6">
    <source>
        <dbReference type="ARBA" id="ARBA00022694"/>
    </source>
</evidence>
<keyword evidence="9" id="KW-0378">Hydrolase</keyword>
<evidence type="ECO:0000313" key="12">
    <source>
        <dbReference type="Proteomes" id="UP000600918"/>
    </source>
</evidence>
<comment type="function">
    <text evidence="1">Component of ribonuclease P, a ribonucleoprotein complex that generates mature tRNA molecules by cleaving their 5'-ends.</text>
</comment>
<name>A0A834JKC3_VESPE</name>
<comment type="similarity">
    <text evidence="3">Belongs to the eukaryotic/archaeal RNase P protein component 1 family.</text>
</comment>
<dbReference type="AlphaFoldDB" id="A0A834JKC3"/>
<dbReference type="InterPro" id="IPR036980">
    <property type="entry name" value="RNase_P/MRP_Rpp29_sf"/>
</dbReference>
<protein>
    <recommendedName>
        <fullName evidence="4">Ribonuclease P protein subunit p29</fullName>
    </recommendedName>
</protein>
<dbReference type="GO" id="GO:0004519">
    <property type="term" value="F:endonuclease activity"/>
    <property type="evidence" value="ECO:0007669"/>
    <property type="project" value="UniProtKB-KW"/>
</dbReference>
<organism evidence="11 12">
    <name type="scientific">Vespula pensylvanica</name>
    <name type="common">Western yellow jacket</name>
    <name type="synonym">Wasp</name>
    <dbReference type="NCBI Taxonomy" id="30213"/>
    <lineage>
        <taxon>Eukaryota</taxon>
        <taxon>Metazoa</taxon>
        <taxon>Ecdysozoa</taxon>
        <taxon>Arthropoda</taxon>
        <taxon>Hexapoda</taxon>
        <taxon>Insecta</taxon>
        <taxon>Pterygota</taxon>
        <taxon>Neoptera</taxon>
        <taxon>Endopterygota</taxon>
        <taxon>Hymenoptera</taxon>
        <taxon>Apocrita</taxon>
        <taxon>Aculeata</taxon>
        <taxon>Vespoidea</taxon>
        <taxon>Vespidae</taxon>
        <taxon>Vespinae</taxon>
        <taxon>Vespula</taxon>
    </lineage>
</organism>
<dbReference type="GO" id="GO:0000172">
    <property type="term" value="C:ribonuclease MRP complex"/>
    <property type="evidence" value="ECO:0007669"/>
    <property type="project" value="InterPro"/>
</dbReference>
<keyword evidence="7" id="KW-0540">Nuclease</keyword>
<dbReference type="Gene3D" id="2.30.30.210">
    <property type="entry name" value="Ribonuclease P/MRP, subunit p29"/>
    <property type="match status" value="1"/>
</dbReference>
<evidence type="ECO:0000256" key="10">
    <source>
        <dbReference type="ARBA" id="ARBA00046486"/>
    </source>
</evidence>
<evidence type="ECO:0000256" key="3">
    <source>
        <dbReference type="ARBA" id="ARBA00006181"/>
    </source>
</evidence>
<evidence type="ECO:0000256" key="9">
    <source>
        <dbReference type="ARBA" id="ARBA00022801"/>
    </source>
</evidence>
<dbReference type="GO" id="GO:0033204">
    <property type="term" value="F:ribonuclease P RNA binding"/>
    <property type="evidence" value="ECO:0007669"/>
    <property type="project" value="InterPro"/>
</dbReference>
<evidence type="ECO:0000313" key="11">
    <source>
        <dbReference type="EMBL" id="KAF7389542.1"/>
    </source>
</evidence>
<dbReference type="GO" id="GO:0005634">
    <property type="term" value="C:nucleus"/>
    <property type="evidence" value="ECO:0007669"/>
    <property type="project" value="UniProtKB-SubCell"/>
</dbReference>
<keyword evidence="6" id="KW-0819">tRNA processing</keyword>
<dbReference type="PANTHER" id="PTHR13348">
    <property type="entry name" value="RIBONUCLEASE P SUBUNIT P29"/>
    <property type="match status" value="1"/>
</dbReference>
<dbReference type="GO" id="GO:0016787">
    <property type="term" value="F:hydrolase activity"/>
    <property type="evidence" value="ECO:0007669"/>
    <property type="project" value="UniProtKB-KW"/>
</dbReference>
<comment type="subunit">
    <text evidence="10">Component of nuclear RNase P and RNase MRP ribonucleoproteins. RNase P consists of a catalytic RNA moiety and 10 different protein chains; POP1, POP4, POP5, POP7, RPP14, RPP21, RPP25, RPP30, RPP38 and RPP40. Within the RNase P complex, POP1, POP7 and RPP25 form the 'finger' subcomplex, POP5, RPP14, RPP40 and homodimeric RPP30 form the 'palm' subcomplex, and RPP21, POP4 and RPP38 form the 'wrist' subcomplex. All subunits of the RNase P complex interact with the catalytic RNA. Several subunits of RNase P are also part of the RNase MRP complex. RNase MRP consists of a catalytic RNA moiety and about 8 protein subunits; POP1, POP7, RPP25, RPP30, RPP38, RPP40 and possibly also POP4 and POP5.</text>
</comment>
<sequence length="228" mass="26044">MQKESQKVCLPLSVNLTKCVTTCKNSEQYLMNFLQNLLPSSDMKSAADELRKTYIFSKLRSKATKNIKIKKKFLTTRKRILLGLGKISNNKNGLKYTDLLPLHELWLKYIQNILGDKFSSNATHNPIDSNWENINQQLIKADFHGAKISVVKSKCPSLVGINGIVVQDTKNTFKVCSTDNVIRTLPKDAIVMELYLHELTLQIYGKQLSIRPTERTVKKFKNAHTFEL</sequence>
<comment type="subcellular location">
    <subcellularLocation>
        <location evidence="2">Nucleus</location>
    </subcellularLocation>
</comment>
<dbReference type="EMBL" id="JACSDY010000024">
    <property type="protein sequence ID" value="KAF7389542.1"/>
    <property type="molecule type" value="Genomic_DNA"/>
</dbReference>